<feature type="domain" description="HAT C-terminal dimerisation" evidence="6">
    <location>
        <begin position="42"/>
        <end position="80"/>
    </location>
</feature>
<proteinExistence type="inferred from homology"/>
<dbReference type="InterPro" id="IPR008906">
    <property type="entry name" value="HATC_C_dom"/>
</dbReference>
<keyword evidence="5" id="KW-0472">Membrane</keyword>
<dbReference type="InterPro" id="IPR002794">
    <property type="entry name" value="DUF92_TMEM19"/>
</dbReference>
<evidence type="ECO:0000256" key="3">
    <source>
        <dbReference type="ARBA" id="ARBA00022692"/>
    </source>
</evidence>
<comment type="similarity">
    <text evidence="2">Belongs to the TMEM19 family.</text>
</comment>
<dbReference type="PANTHER" id="PTHR13353">
    <property type="entry name" value="TRANSMEMBRANE PROTEIN 19"/>
    <property type="match status" value="1"/>
</dbReference>
<dbReference type="EMBL" id="JAVYJV010000004">
    <property type="protein sequence ID" value="KAK4373509.1"/>
    <property type="molecule type" value="Genomic_DNA"/>
</dbReference>
<protein>
    <recommendedName>
        <fullName evidence="6">HAT C-terminal dimerisation domain-containing protein</fullName>
    </recommendedName>
</protein>
<accession>A0AAE1VU61</accession>
<evidence type="ECO:0000256" key="5">
    <source>
        <dbReference type="ARBA" id="ARBA00023136"/>
    </source>
</evidence>
<reference evidence="7" key="1">
    <citation type="submission" date="2023-12" db="EMBL/GenBank/DDBJ databases">
        <title>Genome assembly of Anisodus tanguticus.</title>
        <authorList>
            <person name="Wang Y.-J."/>
        </authorList>
    </citation>
    <scope>NUCLEOTIDE SEQUENCE</scope>
    <source>
        <strain evidence="7">KB-2021</strain>
        <tissue evidence="7">Leaf</tissue>
    </source>
</reference>
<gene>
    <name evidence="7" type="ORF">RND71_008893</name>
</gene>
<dbReference type="PANTHER" id="PTHR13353:SF14">
    <property type="entry name" value="PROTEIN PGR"/>
    <property type="match status" value="1"/>
</dbReference>
<sequence length="251" mass="28177">MCGRTATNQISEFDIFVLQGSVPYQEVINGDGHEDLYQEVINGDGHEDLLKYWRGNEKTFPTLSMMVRYVLNIQASSTACGQPEINEEEDENYNEILSKGGGSDMDQFDQQIPIPTEEPQEIIKQLEQDSSPLQQWNREPSGPDCMEGDWVTGQMSGFKRVAHDNIFNWWYHWSVLLLQWGHMVSDGILSNEEPRLITTFKPVRRGTNGGVTKAGLLAAAAAGTVILGLGPRKMTAHHICSPGIFHYKVHI</sequence>
<keyword evidence="4" id="KW-1133">Transmembrane helix</keyword>
<dbReference type="Proteomes" id="UP001291623">
    <property type="component" value="Unassembled WGS sequence"/>
</dbReference>
<evidence type="ECO:0000259" key="6">
    <source>
        <dbReference type="Pfam" id="PF05699"/>
    </source>
</evidence>
<comment type="subcellular location">
    <subcellularLocation>
        <location evidence="1">Membrane</location>
        <topology evidence="1">Multi-pass membrane protein</topology>
    </subcellularLocation>
</comment>
<dbReference type="GO" id="GO:0016020">
    <property type="term" value="C:membrane"/>
    <property type="evidence" value="ECO:0007669"/>
    <property type="project" value="UniProtKB-SubCell"/>
</dbReference>
<evidence type="ECO:0000256" key="1">
    <source>
        <dbReference type="ARBA" id="ARBA00004141"/>
    </source>
</evidence>
<keyword evidence="8" id="KW-1185">Reference proteome</keyword>
<dbReference type="Pfam" id="PF05699">
    <property type="entry name" value="Dimer_Tnp_hAT"/>
    <property type="match status" value="1"/>
</dbReference>
<evidence type="ECO:0000256" key="2">
    <source>
        <dbReference type="ARBA" id="ARBA00009012"/>
    </source>
</evidence>
<evidence type="ECO:0000313" key="8">
    <source>
        <dbReference type="Proteomes" id="UP001291623"/>
    </source>
</evidence>
<dbReference type="InterPro" id="IPR012337">
    <property type="entry name" value="RNaseH-like_sf"/>
</dbReference>
<keyword evidence="3" id="KW-0812">Transmembrane</keyword>
<dbReference type="Pfam" id="PF01940">
    <property type="entry name" value="DUF92"/>
    <property type="match status" value="1"/>
</dbReference>
<evidence type="ECO:0000256" key="4">
    <source>
        <dbReference type="ARBA" id="ARBA00022989"/>
    </source>
</evidence>
<organism evidence="7 8">
    <name type="scientific">Anisodus tanguticus</name>
    <dbReference type="NCBI Taxonomy" id="243964"/>
    <lineage>
        <taxon>Eukaryota</taxon>
        <taxon>Viridiplantae</taxon>
        <taxon>Streptophyta</taxon>
        <taxon>Embryophyta</taxon>
        <taxon>Tracheophyta</taxon>
        <taxon>Spermatophyta</taxon>
        <taxon>Magnoliopsida</taxon>
        <taxon>eudicotyledons</taxon>
        <taxon>Gunneridae</taxon>
        <taxon>Pentapetalae</taxon>
        <taxon>asterids</taxon>
        <taxon>lamiids</taxon>
        <taxon>Solanales</taxon>
        <taxon>Solanaceae</taxon>
        <taxon>Solanoideae</taxon>
        <taxon>Hyoscyameae</taxon>
        <taxon>Anisodus</taxon>
    </lineage>
</organism>
<dbReference type="SUPFAM" id="SSF53098">
    <property type="entry name" value="Ribonuclease H-like"/>
    <property type="match status" value="1"/>
</dbReference>
<name>A0AAE1VU61_9SOLA</name>
<evidence type="ECO:0000313" key="7">
    <source>
        <dbReference type="EMBL" id="KAK4373509.1"/>
    </source>
</evidence>
<dbReference type="GO" id="GO:0046983">
    <property type="term" value="F:protein dimerization activity"/>
    <property type="evidence" value="ECO:0007669"/>
    <property type="project" value="InterPro"/>
</dbReference>
<comment type="caution">
    <text evidence="7">The sequence shown here is derived from an EMBL/GenBank/DDBJ whole genome shotgun (WGS) entry which is preliminary data.</text>
</comment>
<dbReference type="AlphaFoldDB" id="A0AAE1VU61"/>